<organism evidence="1 2">
    <name type="scientific">Plakobranchus ocellatus</name>
    <dbReference type="NCBI Taxonomy" id="259542"/>
    <lineage>
        <taxon>Eukaryota</taxon>
        <taxon>Metazoa</taxon>
        <taxon>Spiralia</taxon>
        <taxon>Lophotrochozoa</taxon>
        <taxon>Mollusca</taxon>
        <taxon>Gastropoda</taxon>
        <taxon>Heterobranchia</taxon>
        <taxon>Euthyneura</taxon>
        <taxon>Panpulmonata</taxon>
        <taxon>Sacoglossa</taxon>
        <taxon>Placobranchoidea</taxon>
        <taxon>Plakobranchidae</taxon>
        <taxon>Plakobranchus</taxon>
    </lineage>
</organism>
<evidence type="ECO:0000313" key="2">
    <source>
        <dbReference type="Proteomes" id="UP000735302"/>
    </source>
</evidence>
<gene>
    <name evidence="1" type="ORF">PoB_001014500</name>
</gene>
<name>A0AAV3YLN7_9GAST</name>
<protein>
    <submittedName>
        <fullName evidence="1">Uncharacterized protein</fullName>
    </submittedName>
</protein>
<comment type="caution">
    <text evidence="1">The sequence shown here is derived from an EMBL/GenBank/DDBJ whole genome shotgun (WGS) entry which is preliminary data.</text>
</comment>
<evidence type="ECO:0000313" key="1">
    <source>
        <dbReference type="EMBL" id="GFN83639.1"/>
    </source>
</evidence>
<accession>A0AAV3YLN7</accession>
<dbReference type="AlphaFoldDB" id="A0AAV3YLN7"/>
<sequence length="89" mass="9641">MKVMPGQHGDGQLIARQAHLLTINHTSSAPVPGELDTTRSLCLASHAFIEQGPSVRRGRRWPGSNLRQKGPCKSQGGFSIYCVTDVLDT</sequence>
<dbReference type="Proteomes" id="UP000735302">
    <property type="component" value="Unassembled WGS sequence"/>
</dbReference>
<dbReference type="EMBL" id="BLXT01001211">
    <property type="protein sequence ID" value="GFN83639.1"/>
    <property type="molecule type" value="Genomic_DNA"/>
</dbReference>
<keyword evidence="2" id="KW-1185">Reference proteome</keyword>
<reference evidence="1 2" key="1">
    <citation type="journal article" date="2021" name="Elife">
        <title>Chloroplast acquisition without the gene transfer in kleptoplastic sea slugs, Plakobranchus ocellatus.</title>
        <authorList>
            <person name="Maeda T."/>
            <person name="Takahashi S."/>
            <person name="Yoshida T."/>
            <person name="Shimamura S."/>
            <person name="Takaki Y."/>
            <person name="Nagai Y."/>
            <person name="Toyoda A."/>
            <person name="Suzuki Y."/>
            <person name="Arimoto A."/>
            <person name="Ishii H."/>
            <person name="Satoh N."/>
            <person name="Nishiyama T."/>
            <person name="Hasebe M."/>
            <person name="Maruyama T."/>
            <person name="Minagawa J."/>
            <person name="Obokata J."/>
            <person name="Shigenobu S."/>
        </authorList>
    </citation>
    <scope>NUCLEOTIDE SEQUENCE [LARGE SCALE GENOMIC DNA]</scope>
</reference>
<proteinExistence type="predicted"/>